<dbReference type="Gene3D" id="3.40.50.1820">
    <property type="entry name" value="alpha/beta hydrolase"/>
    <property type="match status" value="1"/>
</dbReference>
<protein>
    <submittedName>
        <fullName evidence="3">Alpha/beta hydrolase family protein</fullName>
    </submittedName>
</protein>
<evidence type="ECO:0000259" key="2">
    <source>
        <dbReference type="Pfam" id="PF12697"/>
    </source>
</evidence>
<evidence type="ECO:0000313" key="4">
    <source>
        <dbReference type="Proteomes" id="UP000199421"/>
    </source>
</evidence>
<keyword evidence="4" id="KW-1185">Reference proteome</keyword>
<feature type="domain" description="AB hydrolase-1" evidence="2">
    <location>
        <begin position="31"/>
        <end position="253"/>
    </location>
</feature>
<feature type="chain" id="PRO_5011685862" evidence="1">
    <location>
        <begin position="21"/>
        <end position="263"/>
    </location>
</feature>
<dbReference type="InterPro" id="IPR052897">
    <property type="entry name" value="Sec-Metab_Biosynth_Hydrolase"/>
</dbReference>
<organism evidence="3 4">
    <name type="scientific">Olivibacter domesticus</name>
    <name type="common">Pseudosphingobacterium domesticum</name>
    <dbReference type="NCBI Taxonomy" id="407022"/>
    <lineage>
        <taxon>Bacteria</taxon>
        <taxon>Pseudomonadati</taxon>
        <taxon>Bacteroidota</taxon>
        <taxon>Sphingobacteriia</taxon>
        <taxon>Sphingobacteriales</taxon>
        <taxon>Sphingobacteriaceae</taxon>
        <taxon>Olivibacter</taxon>
    </lineage>
</organism>
<dbReference type="STRING" id="407022.SAMN05661044_04671"/>
<dbReference type="InterPro" id="IPR029058">
    <property type="entry name" value="AB_hydrolase_fold"/>
</dbReference>
<dbReference type="AlphaFoldDB" id="A0A1H7WTW1"/>
<dbReference type="Proteomes" id="UP000199421">
    <property type="component" value="Unassembled WGS sequence"/>
</dbReference>
<gene>
    <name evidence="3" type="ORF">SAMN05661044_04671</name>
</gene>
<feature type="signal peptide" evidence="1">
    <location>
        <begin position="1"/>
        <end position="20"/>
    </location>
</feature>
<dbReference type="PANTHER" id="PTHR37017:SF11">
    <property type="entry name" value="ESTERASE_LIPASE_THIOESTERASE DOMAIN-CONTAINING PROTEIN"/>
    <property type="match status" value="1"/>
</dbReference>
<dbReference type="Pfam" id="PF12697">
    <property type="entry name" value="Abhydrolase_6"/>
    <property type="match status" value="1"/>
</dbReference>
<dbReference type="EMBL" id="FOAF01000009">
    <property type="protein sequence ID" value="SEM24824.1"/>
    <property type="molecule type" value="Genomic_DNA"/>
</dbReference>
<dbReference type="PANTHER" id="PTHR37017">
    <property type="entry name" value="AB HYDROLASE-1 DOMAIN-CONTAINING PROTEIN-RELATED"/>
    <property type="match status" value="1"/>
</dbReference>
<name>A0A1H7WTW1_OLID1</name>
<dbReference type="RefSeq" id="WP_093329650.1">
    <property type="nucleotide sequence ID" value="NZ_FOAF01000009.1"/>
</dbReference>
<reference evidence="4" key="1">
    <citation type="submission" date="2016-10" db="EMBL/GenBank/DDBJ databases">
        <authorList>
            <person name="Varghese N."/>
            <person name="Submissions S."/>
        </authorList>
    </citation>
    <scope>NUCLEOTIDE SEQUENCE [LARGE SCALE GENOMIC DNA]</scope>
    <source>
        <strain evidence="4">DSM 18733</strain>
    </source>
</reference>
<keyword evidence="1" id="KW-0732">Signal</keyword>
<dbReference type="SUPFAM" id="SSF53474">
    <property type="entry name" value="alpha/beta-Hydrolases"/>
    <property type="match status" value="1"/>
</dbReference>
<evidence type="ECO:0000313" key="3">
    <source>
        <dbReference type="EMBL" id="SEM24824.1"/>
    </source>
</evidence>
<evidence type="ECO:0000256" key="1">
    <source>
        <dbReference type="SAM" id="SignalP"/>
    </source>
</evidence>
<dbReference type="OrthoDB" id="9112061at2"/>
<dbReference type="InterPro" id="IPR000073">
    <property type="entry name" value="AB_hydrolase_1"/>
</dbReference>
<accession>A0A1H7WTW1</accession>
<proteinExistence type="predicted"/>
<sequence length="263" mass="29623">MKQFKSVVFLLLFVSVHIFAMAKAPKNNPIFVLVHGAWHGGWCWSDVKRDLTGKGYEVFTPTLTGLGERKHLDNEKVNLDTHIDDIVHLIEMEDLHDVYLVGHSYAGAVIAGVADRIPQRLSKLIFLDAMIVENGQSAISLQPDNVRQLQLKNIKRKENFEPFDVALFGVTDTVVAALVKKRLTPQPFNTFAQPLKLRHKYGNGLPLVYIACTHPQLPIMKEMSSKVQTDKNLDWQHIELPTGHDAMITAPNELTNIFEGLIN</sequence>
<keyword evidence="3" id="KW-0378">Hydrolase</keyword>
<dbReference type="GO" id="GO:0016787">
    <property type="term" value="F:hydrolase activity"/>
    <property type="evidence" value="ECO:0007669"/>
    <property type="project" value="UniProtKB-KW"/>
</dbReference>